<evidence type="ECO:0000313" key="1">
    <source>
        <dbReference type="EMBL" id="MPC34146.1"/>
    </source>
</evidence>
<protein>
    <submittedName>
        <fullName evidence="1">Uncharacterized protein</fullName>
    </submittedName>
</protein>
<dbReference type="AlphaFoldDB" id="A0A5B7ELS1"/>
<dbReference type="EMBL" id="VSRR010002994">
    <property type="protein sequence ID" value="MPC34146.1"/>
    <property type="molecule type" value="Genomic_DNA"/>
</dbReference>
<dbReference type="Proteomes" id="UP000324222">
    <property type="component" value="Unassembled WGS sequence"/>
</dbReference>
<sequence>MSHSCISAVPSPPDVWCGSVVWLDPLLETLSIGRHHGTDKAMLLDGWWMRSAAVVLCFIMH</sequence>
<comment type="caution">
    <text evidence="1">The sequence shown here is derived from an EMBL/GenBank/DDBJ whole genome shotgun (WGS) entry which is preliminary data.</text>
</comment>
<keyword evidence="2" id="KW-1185">Reference proteome</keyword>
<name>A0A5B7ELS1_PORTR</name>
<accession>A0A5B7ELS1</accession>
<gene>
    <name evidence="1" type="ORF">E2C01_027525</name>
</gene>
<reference evidence="1 2" key="1">
    <citation type="submission" date="2019-05" db="EMBL/GenBank/DDBJ databases">
        <title>Another draft genome of Portunus trituberculatus and its Hox gene families provides insights of decapod evolution.</title>
        <authorList>
            <person name="Jeong J.-H."/>
            <person name="Song I."/>
            <person name="Kim S."/>
            <person name="Choi T."/>
            <person name="Kim D."/>
            <person name="Ryu S."/>
            <person name="Kim W."/>
        </authorList>
    </citation>
    <scope>NUCLEOTIDE SEQUENCE [LARGE SCALE GENOMIC DNA]</scope>
    <source>
        <tissue evidence="1">Muscle</tissue>
    </source>
</reference>
<organism evidence="1 2">
    <name type="scientific">Portunus trituberculatus</name>
    <name type="common">Swimming crab</name>
    <name type="synonym">Neptunus trituberculatus</name>
    <dbReference type="NCBI Taxonomy" id="210409"/>
    <lineage>
        <taxon>Eukaryota</taxon>
        <taxon>Metazoa</taxon>
        <taxon>Ecdysozoa</taxon>
        <taxon>Arthropoda</taxon>
        <taxon>Crustacea</taxon>
        <taxon>Multicrustacea</taxon>
        <taxon>Malacostraca</taxon>
        <taxon>Eumalacostraca</taxon>
        <taxon>Eucarida</taxon>
        <taxon>Decapoda</taxon>
        <taxon>Pleocyemata</taxon>
        <taxon>Brachyura</taxon>
        <taxon>Eubrachyura</taxon>
        <taxon>Portunoidea</taxon>
        <taxon>Portunidae</taxon>
        <taxon>Portuninae</taxon>
        <taxon>Portunus</taxon>
    </lineage>
</organism>
<proteinExistence type="predicted"/>
<evidence type="ECO:0000313" key="2">
    <source>
        <dbReference type="Proteomes" id="UP000324222"/>
    </source>
</evidence>